<keyword evidence="18" id="KW-1185">Reference proteome</keyword>
<comment type="subcellular location">
    <subcellularLocation>
        <location evidence="1">Cytoplasm</location>
        <location evidence="1">Cytoskeleton</location>
    </subcellularLocation>
</comment>
<dbReference type="GO" id="GO:0072686">
    <property type="term" value="C:mitotic spindle"/>
    <property type="evidence" value="ECO:0007669"/>
    <property type="project" value="TreeGrafter"/>
</dbReference>
<evidence type="ECO:0000256" key="4">
    <source>
        <dbReference type="ARBA" id="ARBA00022701"/>
    </source>
</evidence>
<name>A0A4S2N3U0_9PEZI</name>
<dbReference type="PRINTS" id="PR00380">
    <property type="entry name" value="KINESINHEAVY"/>
</dbReference>
<evidence type="ECO:0000256" key="2">
    <source>
        <dbReference type="ARBA" id="ARBA00022490"/>
    </source>
</evidence>
<dbReference type="SUPFAM" id="SSF52540">
    <property type="entry name" value="P-loop containing nucleoside triphosphate hydrolases"/>
    <property type="match status" value="1"/>
</dbReference>
<evidence type="ECO:0000256" key="11">
    <source>
        <dbReference type="ARBA" id="ARBA00023306"/>
    </source>
</evidence>
<feature type="domain" description="Kinesin motor" evidence="16">
    <location>
        <begin position="84"/>
        <end position="421"/>
    </location>
</feature>
<keyword evidence="2" id="KW-0963">Cytoplasm</keyword>
<dbReference type="SMART" id="SM00129">
    <property type="entry name" value="KISc"/>
    <property type="match status" value="1"/>
</dbReference>
<evidence type="ECO:0000256" key="9">
    <source>
        <dbReference type="ARBA" id="ARBA00023175"/>
    </source>
</evidence>
<feature type="region of interest" description="Disordered" evidence="15">
    <location>
        <begin position="1167"/>
        <end position="1202"/>
    </location>
</feature>
<dbReference type="EMBL" id="ML220113">
    <property type="protein sequence ID" value="TGZ83811.1"/>
    <property type="molecule type" value="Genomic_DNA"/>
</dbReference>
<feature type="compositionally biased region" description="Polar residues" evidence="15">
    <location>
        <begin position="1"/>
        <end position="10"/>
    </location>
</feature>
<comment type="similarity">
    <text evidence="12">Belongs to the TRAFAC class myosin-kinesin ATPase superfamily. Kinesin family. KIN-5/BimC subfamily.</text>
</comment>
<dbReference type="CDD" id="cd01364">
    <property type="entry name" value="KISc_BimC_Eg5"/>
    <property type="match status" value="1"/>
</dbReference>
<evidence type="ECO:0000259" key="16">
    <source>
        <dbReference type="PROSITE" id="PS50067"/>
    </source>
</evidence>
<dbReference type="PANTHER" id="PTHR47970:SF12">
    <property type="entry name" value="KINESIN FAMILY MEMBER 11"/>
    <property type="match status" value="1"/>
</dbReference>
<dbReference type="InParanoid" id="A0A4S2N3U0"/>
<dbReference type="Proteomes" id="UP000298138">
    <property type="component" value="Unassembled WGS sequence"/>
</dbReference>
<evidence type="ECO:0000313" key="17">
    <source>
        <dbReference type="EMBL" id="TGZ83811.1"/>
    </source>
</evidence>
<keyword evidence="10" id="KW-0206">Cytoskeleton</keyword>
<keyword evidence="9 13" id="KW-0505">Motor protein</keyword>
<dbReference type="InterPro" id="IPR001752">
    <property type="entry name" value="Kinesin_motor_dom"/>
</dbReference>
<dbReference type="GO" id="GO:0005634">
    <property type="term" value="C:nucleus"/>
    <property type="evidence" value="ECO:0007669"/>
    <property type="project" value="TreeGrafter"/>
</dbReference>
<evidence type="ECO:0000256" key="13">
    <source>
        <dbReference type="PROSITE-ProRule" id="PRU00283"/>
    </source>
</evidence>
<keyword evidence="5 13" id="KW-0547">Nucleotide-binding</keyword>
<dbReference type="GO" id="GO:0007018">
    <property type="term" value="P:microtubule-based movement"/>
    <property type="evidence" value="ECO:0007669"/>
    <property type="project" value="InterPro"/>
</dbReference>
<evidence type="ECO:0000256" key="15">
    <source>
        <dbReference type="SAM" id="MobiDB-lite"/>
    </source>
</evidence>
<proteinExistence type="inferred from homology"/>
<evidence type="ECO:0000256" key="5">
    <source>
        <dbReference type="ARBA" id="ARBA00022741"/>
    </source>
</evidence>
<dbReference type="InterPro" id="IPR047149">
    <property type="entry name" value="KIF11-like"/>
</dbReference>
<evidence type="ECO:0000256" key="10">
    <source>
        <dbReference type="ARBA" id="ARBA00023212"/>
    </source>
</evidence>
<dbReference type="GO" id="GO:0005524">
    <property type="term" value="F:ATP binding"/>
    <property type="evidence" value="ECO:0007669"/>
    <property type="project" value="UniProtKB-UniRule"/>
</dbReference>
<gene>
    <name evidence="17" type="ORF">EX30DRAFT_327498</name>
</gene>
<dbReference type="GO" id="GO:0008574">
    <property type="term" value="F:plus-end-directed microtubule motor activity"/>
    <property type="evidence" value="ECO:0007669"/>
    <property type="project" value="TreeGrafter"/>
</dbReference>
<evidence type="ECO:0000256" key="8">
    <source>
        <dbReference type="ARBA" id="ARBA00023054"/>
    </source>
</evidence>
<evidence type="ECO:0000256" key="14">
    <source>
        <dbReference type="SAM" id="Coils"/>
    </source>
</evidence>
<keyword evidence="8 14" id="KW-0175">Coiled coil</keyword>
<reference evidence="17 18" key="1">
    <citation type="submission" date="2019-04" db="EMBL/GenBank/DDBJ databases">
        <title>Comparative genomics and transcriptomics to analyze fruiting body development in filamentous ascomycetes.</title>
        <authorList>
            <consortium name="DOE Joint Genome Institute"/>
            <person name="Lutkenhaus R."/>
            <person name="Traeger S."/>
            <person name="Breuer J."/>
            <person name="Kuo A."/>
            <person name="Lipzen A."/>
            <person name="Pangilinan J."/>
            <person name="Dilworth D."/>
            <person name="Sandor L."/>
            <person name="Poggeler S."/>
            <person name="Barry K."/>
            <person name="Grigoriev I.V."/>
            <person name="Nowrousian M."/>
        </authorList>
    </citation>
    <scope>NUCLEOTIDE SEQUENCE [LARGE SCALE GENOMIC DNA]</scope>
    <source>
        <strain evidence="17 18">CBS 389.68</strain>
    </source>
</reference>
<dbReference type="GO" id="GO:0005876">
    <property type="term" value="C:spindle microtubule"/>
    <property type="evidence" value="ECO:0007669"/>
    <property type="project" value="TreeGrafter"/>
</dbReference>
<feature type="compositionally biased region" description="Polar residues" evidence="15">
    <location>
        <begin position="18"/>
        <end position="39"/>
    </location>
</feature>
<dbReference type="InterPro" id="IPR019821">
    <property type="entry name" value="Kinesin_motor_CS"/>
</dbReference>
<dbReference type="Gene3D" id="3.40.850.10">
    <property type="entry name" value="Kinesin motor domain"/>
    <property type="match status" value="1"/>
</dbReference>
<keyword evidence="7 13" id="KW-0067">ATP-binding</keyword>
<feature type="coiled-coil region" evidence="14">
    <location>
        <begin position="481"/>
        <end position="543"/>
    </location>
</feature>
<keyword evidence="4" id="KW-0493">Microtubule</keyword>
<keyword evidence="11" id="KW-0131">Cell cycle</keyword>
<feature type="region of interest" description="Disordered" evidence="15">
    <location>
        <begin position="1029"/>
        <end position="1051"/>
    </location>
</feature>
<evidence type="ECO:0000256" key="7">
    <source>
        <dbReference type="ARBA" id="ARBA00022840"/>
    </source>
</evidence>
<dbReference type="AlphaFoldDB" id="A0A4S2N3U0"/>
<dbReference type="PROSITE" id="PS50067">
    <property type="entry name" value="KINESIN_MOTOR_2"/>
    <property type="match status" value="1"/>
</dbReference>
<feature type="coiled-coil region" evidence="14">
    <location>
        <begin position="640"/>
        <end position="699"/>
    </location>
</feature>
<evidence type="ECO:0000256" key="12">
    <source>
        <dbReference type="ARBA" id="ARBA00034704"/>
    </source>
</evidence>
<dbReference type="PROSITE" id="PS00411">
    <property type="entry name" value="KINESIN_MOTOR_1"/>
    <property type="match status" value="1"/>
</dbReference>
<protein>
    <submittedName>
        <fullName evidence="17">Kinesin-domain-containing protein</fullName>
    </submittedName>
</protein>
<keyword evidence="3" id="KW-0132">Cell division</keyword>
<dbReference type="InterPro" id="IPR036961">
    <property type="entry name" value="Kinesin_motor_dom_sf"/>
</dbReference>
<dbReference type="InterPro" id="IPR047241">
    <property type="entry name" value="KIF11-like_kin_motor_dom"/>
</dbReference>
<evidence type="ECO:0000256" key="1">
    <source>
        <dbReference type="ARBA" id="ARBA00004245"/>
    </source>
</evidence>
<keyword evidence="6" id="KW-0498">Mitosis</keyword>
<dbReference type="OrthoDB" id="3176171at2759"/>
<dbReference type="FunFam" id="3.40.850.10:FF:000051">
    <property type="entry name" value="Kinesin-like protein bimC"/>
    <property type="match status" value="1"/>
</dbReference>
<feature type="coiled-coil region" evidence="14">
    <location>
        <begin position="741"/>
        <end position="768"/>
    </location>
</feature>
<evidence type="ECO:0000256" key="6">
    <source>
        <dbReference type="ARBA" id="ARBA00022776"/>
    </source>
</evidence>
<evidence type="ECO:0000313" key="18">
    <source>
        <dbReference type="Proteomes" id="UP000298138"/>
    </source>
</evidence>
<sequence>MSGSSRNPSASARHPTGRLNQSTSMRPPPRSQSVLSNASRLGPHPGIASSPIAPSHGRRNLNASPTRQKRDHHANHDDGNREMNINVVVRCRTRSHREIQENSGVVVSTPGGLKGTEVELSMGPMALSNKTYTFDRAFGPEADQSQIYDNVVEPMLDEMLSGYNCTIFAYGQTGTGKTYTMTGDMSDNFGTYADQAGIIPRTLYNLFKRLGPDNADNSVKCSFVELYNEELKDLLSSPEAPSIVKIFDDSARKGGIILQGMEESYIKSAAEGVKLLQEGSLKRQVAATKCNDLSSRSHTVFTITVHAKYINDDGEDMLTTGKLNLVDLAGSENIGRSGAENKRAREAGMINQSLLTLGRVINALVDKSQHIPYRESKLTRLLQDSLGGRTKTCIIATISPAKSNLEETISTLDYAARAKNIRNKPQINQMLTKKTLLREYVTEIERLKADLKAARTKHGVFLTQESFDEITEQNESRRILVEENERKVEMLEHQIQKKQEQFENSMKLFLETQQELHSLAKVLDETKETLAETESTLDVTKKEAAEQTILRQHHERTEEKLATIGQNLISTAGITIKDLNGLHSKIGRMAELEIVNHTKFHHNKTLVSEFTRQIQQETDDFADSQREVTDKLEHAINEFVEASLEKLRQASTKNEELEERFAEHNDSLMEGAEISKDGMNEVLEEIKILREEVKQKIGDGLKGMSSAAERMAAGVIKDLETLGTALTASYDRLRKDVELAMAANKAHVEAQEKQISELRNQVESATATAAKNAADAEAKLNNVLVEERAQAAEDRKDLITKISALIEATGIEQDKRLTTRIDVVRSDLSEAQIMATASMESCKAEMETITKAEEAHMEAIADAETRICNFITEDSEAVTSHFTTITTTANAIHADTVSLVASQTDSIALQLSALDDFVTRARQQNEEHHKTFTSLFSTLSSTATSSFNANSNLIENSSSDLNTFRTETSTIPPQLDTLREKFTSHTQERLGEMQEKIDETSLKEYEPTGHTPKKRKYPFDTFLPRTAPHDEILGKKTPTATRGILPPGYSQLSNNADELSDALRLKSEFSAPDGLTLNGTANNNNHNAARVPLGNLQVNSPVKRRHDDHDIDANEDDPKAAALAALSSMSAVSAAAAAANTAGLGAAFYPSFNKKVSMGGVPMKEEEEIAAGKGKRKRVKRGEEGEAALPDAVGVRKSRRNA</sequence>
<feature type="binding site" evidence="13">
    <location>
        <begin position="171"/>
        <end position="178"/>
    </location>
    <ligand>
        <name>ATP</name>
        <dbReference type="ChEBI" id="CHEBI:30616"/>
    </ligand>
</feature>
<dbReference type="FunCoup" id="A0A4S2N3U0">
    <property type="interactions" value="1012"/>
</dbReference>
<feature type="region of interest" description="Disordered" evidence="15">
    <location>
        <begin position="1"/>
        <end position="83"/>
    </location>
</feature>
<dbReference type="STRING" id="341454.A0A4S2N3U0"/>
<dbReference type="PANTHER" id="PTHR47970">
    <property type="entry name" value="KINESIN-LIKE PROTEIN KIF11"/>
    <property type="match status" value="1"/>
</dbReference>
<dbReference type="InterPro" id="IPR027417">
    <property type="entry name" value="P-loop_NTPase"/>
</dbReference>
<organism evidence="17 18">
    <name type="scientific">Ascodesmis nigricans</name>
    <dbReference type="NCBI Taxonomy" id="341454"/>
    <lineage>
        <taxon>Eukaryota</taxon>
        <taxon>Fungi</taxon>
        <taxon>Dikarya</taxon>
        <taxon>Ascomycota</taxon>
        <taxon>Pezizomycotina</taxon>
        <taxon>Pezizomycetes</taxon>
        <taxon>Pezizales</taxon>
        <taxon>Ascodesmidaceae</taxon>
        <taxon>Ascodesmis</taxon>
    </lineage>
</organism>
<dbReference type="GO" id="GO:0051301">
    <property type="term" value="P:cell division"/>
    <property type="evidence" value="ECO:0007669"/>
    <property type="project" value="UniProtKB-KW"/>
</dbReference>
<dbReference type="GO" id="GO:0000073">
    <property type="term" value="P:initial mitotic spindle pole body separation"/>
    <property type="evidence" value="ECO:0007669"/>
    <property type="project" value="TreeGrafter"/>
</dbReference>
<accession>A0A4S2N3U0</accession>
<dbReference type="Pfam" id="PF00225">
    <property type="entry name" value="Kinesin"/>
    <property type="match status" value="1"/>
</dbReference>
<dbReference type="GO" id="GO:0008017">
    <property type="term" value="F:microtubule binding"/>
    <property type="evidence" value="ECO:0007669"/>
    <property type="project" value="InterPro"/>
</dbReference>
<evidence type="ECO:0000256" key="3">
    <source>
        <dbReference type="ARBA" id="ARBA00022618"/>
    </source>
</evidence>